<comment type="similarity">
    <text evidence="1">Belongs to the ArsC family.</text>
</comment>
<dbReference type="AlphaFoldDB" id="A0A1M6LXZ3"/>
<accession>A0A1M6LXZ3</accession>
<sequence>MNIQIFGTNKCFDTKKAIRYFKERNIKVQFVDLKEKGLSKGEYTKVKQAVGGLDAMLNPKCKDKNALALIQYAVDDEKDAKVLDNQQVLKTPIVRNGTKATIGYVPEIWKTWE</sequence>
<dbReference type="Gene3D" id="3.40.30.10">
    <property type="entry name" value="Glutaredoxin"/>
    <property type="match status" value="1"/>
</dbReference>
<name>A0A1M6LXZ3_MEGEL</name>
<gene>
    <name evidence="2" type="ORF">HG933_00975</name>
</gene>
<dbReference type="GeneID" id="97492755"/>
<dbReference type="SUPFAM" id="SSF52833">
    <property type="entry name" value="Thioredoxin-like"/>
    <property type="match status" value="1"/>
</dbReference>
<protein>
    <submittedName>
        <fullName evidence="2">ArsC family transcriptional regulator</fullName>
    </submittedName>
</protein>
<reference evidence="2 3" key="1">
    <citation type="submission" date="2020-04" db="EMBL/GenBank/DDBJ databases">
        <authorList>
            <person name="Hitch T.C.A."/>
            <person name="Wylensek D."/>
            <person name="Clavel T."/>
        </authorList>
    </citation>
    <scope>NUCLEOTIDE SEQUENCE [LARGE SCALE GENOMIC DNA]</scope>
    <source>
        <strain evidence="2 3">WCA-386-APC-2A</strain>
    </source>
</reference>
<dbReference type="Pfam" id="PF03960">
    <property type="entry name" value="ArsC"/>
    <property type="match status" value="1"/>
</dbReference>
<dbReference type="PANTHER" id="PTHR30041:SF8">
    <property type="entry name" value="PROTEIN YFFB"/>
    <property type="match status" value="1"/>
</dbReference>
<dbReference type="EMBL" id="JABBJH010000001">
    <property type="protein sequence ID" value="NMK37990.1"/>
    <property type="molecule type" value="Genomic_DNA"/>
</dbReference>
<proteinExistence type="inferred from homology"/>
<dbReference type="RefSeq" id="WP_014016632.1">
    <property type="nucleotide sequence ID" value="NZ_CAMIZF010000011.1"/>
</dbReference>
<evidence type="ECO:0000313" key="3">
    <source>
        <dbReference type="Proteomes" id="UP000536773"/>
    </source>
</evidence>
<dbReference type="PROSITE" id="PS51353">
    <property type="entry name" value="ARSC"/>
    <property type="match status" value="1"/>
</dbReference>
<comment type="caution">
    <text evidence="2">The sequence shown here is derived from an EMBL/GenBank/DDBJ whole genome shotgun (WGS) entry which is preliminary data.</text>
</comment>
<dbReference type="InterPro" id="IPR036249">
    <property type="entry name" value="Thioredoxin-like_sf"/>
</dbReference>
<dbReference type="PANTHER" id="PTHR30041">
    <property type="entry name" value="ARSENATE REDUCTASE"/>
    <property type="match status" value="1"/>
</dbReference>
<evidence type="ECO:0000256" key="1">
    <source>
        <dbReference type="PROSITE-ProRule" id="PRU01282"/>
    </source>
</evidence>
<evidence type="ECO:0000313" key="2">
    <source>
        <dbReference type="EMBL" id="NMK37990.1"/>
    </source>
</evidence>
<dbReference type="InterPro" id="IPR006660">
    <property type="entry name" value="Arsenate_reductase-like"/>
</dbReference>
<dbReference type="Proteomes" id="UP000536773">
    <property type="component" value="Unassembled WGS sequence"/>
</dbReference>
<organism evidence="2 3">
    <name type="scientific">Megasphaera elsdenii</name>
    <dbReference type="NCBI Taxonomy" id="907"/>
    <lineage>
        <taxon>Bacteria</taxon>
        <taxon>Bacillati</taxon>
        <taxon>Bacillota</taxon>
        <taxon>Negativicutes</taxon>
        <taxon>Veillonellales</taxon>
        <taxon>Veillonellaceae</taxon>
        <taxon>Megasphaera</taxon>
    </lineage>
</organism>